<dbReference type="PANTHER" id="PTHR10414">
    <property type="entry name" value="ETHANOLAMINEPHOSPHOTRANSFERASE"/>
    <property type="match status" value="1"/>
</dbReference>
<dbReference type="EMBL" id="QEAP01000094">
    <property type="protein sequence ID" value="TPX75116.1"/>
    <property type="molecule type" value="Genomic_DNA"/>
</dbReference>
<accession>A0A507FIH4</accession>
<feature type="transmembrane region" description="Helical" evidence="6">
    <location>
        <begin position="50"/>
        <end position="70"/>
    </location>
</feature>
<dbReference type="InterPro" id="IPR014472">
    <property type="entry name" value="CHOPT"/>
</dbReference>
<keyword evidence="8" id="KW-1185">Reference proteome</keyword>
<dbReference type="STRING" id="246404.A0A507FIH4"/>
<keyword evidence="4 6" id="KW-0472">Membrane</keyword>
<keyword evidence="6" id="KW-0812">Transmembrane</keyword>
<dbReference type="InterPro" id="IPR000462">
    <property type="entry name" value="CDP-OH_P_trans"/>
</dbReference>
<evidence type="ECO:0000256" key="3">
    <source>
        <dbReference type="ARBA" id="ARBA00022679"/>
    </source>
</evidence>
<dbReference type="OrthoDB" id="196717at2759"/>
<comment type="subcellular location">
    <subcellularLocation>
        <location evidence="1">Membrane</location>
    </subcellularLocation>
</comment>
<protein>
    <submittedName>
        <fullName evidence="7">Uncharacterized protein</fullName>
    </submittedName>
</protein>
<dbReference type="PIRSF" id="PIRSF015665">
    <property type="entry name" value="CHOPT"/>
    <property type="match status" value="1"/>
</dbReference>
<evidence type="ECO:0000256" key="1">
    <source>
        <dbReference type="ARBA" id="ARBA00004370"/>
    </source>
</evidence>
<dbReference type="GO" id="GO:0016780">
    <property type="term" value="F:phosphotransferase activity, for other substituted phosphate groups"/>
    <property type="evidence" value="ECO:0007669"/>
    <property type="project" value="InterPro"/>
</dbReference>
<evidence type="ECO:0000256" key="5">
    <source>
        <dbReference type="RuleBase" id="RU003750"/>
    </source>
</evidence>
<gene>
    <name evidence="7" type="ORF">CcCBS67573_g03614</name>
</gene>
<evidence type="ECO:0000256" key="2">
    <source>
        <dbReference type="ARBA" id="ARBA00010441"/>
    </source>
</evidence>
<dbReference type="AlphaFoldDB" id="A0A507FIH4"/>
<dbReference type="PANTHER" id="PTHR10414:SF37">
    <property type="entry name" value="BB IN A BOXCAR, ISOFORM C"/>
    <property type="match status" value="1"/>
</dbReference>
<dbReference type="GO" id="GO:0008654">
    <property type="term" value="P:phospholipid biosynthetic process"/>
    <property type="evidence" value="ECO:0007669"/>
    <property type="project" value="InterPro"/>
</dbReference>
<feature type="transmembrane region" description="Helical" evidence="6">
    <location>
        <begin position="325"/>
        <end position="345"/>
    </location>
</feature>
<name>A0A507FIH4_9FUNG</name>
<dbReference type="GO" id="GO:0016020">
    <property type="term" value="C:membrane"/>
    <property type="evidence" value="ECO:0007669"/>
    <property type="project" value="UniProtKB-SubCell"/>
</dbReference>
<keyword evidence="6" id="KW-1133">Transmembrane helix</keyword>
<feature type="transmembrane region" description="Helical" evidence="6">
    <location>
        <begin position="222"/>
        <end position="244"/>
    </location>
</feature>
<evidence type="ECO:0000313" key="8">
    <source>
        <dbReference type="Proteomes" id="UP000320333"/>
    </source>
</evidence>
<evidence type="ECO:0000256" key="4">
    <source>
        <dbReference type="ARBA" id="ARBA00023136"/>
    </source>
</evidence>
<keyword evidence="3 5" id="KW-0808">Transferase</keyword>
<evidence type="ECO:0000313" key="7">
    <source>
        <dbReference type="EMBL" id="TPX75116.1"/>
    </source>
</evidence>
<dbReference type="InterPro" id="IPR048254">
    <property type="entry name" value="CDP_ALCOHOL_P_TRANSF_CS"/>
</dbReference>
<proteinExistence type="inferred from homology"/>
<dbReference type="InterPro" id="IPR043130">
    <property type="entry name" value="CDP-OH_PTrfase_TM_dom"/>
</dbReference>
<dbReference type="Pfam" id="PF01066">
    <property type="entry name" value="CDP-OH_P_transf"/>
    <property type="match status" value="1"/>
</dbReference>
<feature type="transmembrane region" description="Helical" evidence="6">
    <location>
        <begin position="265"/>
        <end position="285"/>
    </location>
</feature>
<feature type="transmembrane region" description="Helical" evidence="6">
    <location>
        <begin position="180"/>
        <end position="202"/>
    </location>
</feature>
<sequence>MYFFKPQDVPGLKAYSYKSVDKSLIANRILNPFWWSVIIEFVPSWVAPNLITLTGFLCVLANVGISFYYSPDLLSPCPPWCYVSFAIGLFLYQSLDAIDGKQARKTGSSGPLGELFDHGCDALNTGFATFLGVTALGMGQTWLQVLAVLCCLANFFLSTWEEYYTGVLYLSECSGPVEGVLSICLVLIATAVYGTEIWSFQLGQVLPEAIVNVIPWTSVVELPLNAAFVYFGVLIVVGNVAGSVMNVQSAIKSNPATAQKAKKDWPIFTLLPFPILTGLLLLYPMLHPSVALKSGSIIAYIILVTFLTGYQVSSMIVAHISKRRFPLASMIIVPSTIACLGLLAAEVLNGGVMTHEIMWGTTLVAGLWYMSWFVRVVADLCAVFDIYCLRIKDKKKAK</sequence>
<feature type="transmembrane region" description="Helical" evidence="6">
    <location>
        <begin position="77"/>
        <end position="95"/>
    </location>
</feature>
<evidence type="ECO:0000256" key="6">
    <source>
        <dbReference type="SAM" id="Phobius"/>
    </source>
</evidence>
<dbReference type="Proteomes" id="UP000320333">
    <property type="component" value="Unassembled WGS sequence"/>
</dbReference>
<feature type="transmembrane region" description="Helical" evidence="6">
    <location>
        <begin position="141"/>
        <end position="160"/>
    </location>
</feature>
<comment type="caution">
    <text evidence="7">The sequence shown here is derived from an EMBL/GenBank/DDBJ whole genome shotgun (WGS) entry which is preliminary data.</text>
</comment>
<reference evidence="7 8" key="1">
    <citation type="journal article" date="2019" name="Sci. Rep.">
        <title>Comparative genomics of chytrid fungi reveal insights into the obligate biotrophic and pathogenic lifestyle of Synchytrium endobioticum.</title>
        <authorList>
            <person name="van de Vossenberg B.T.L.H."/>
            <person name="Warris S."/>
            <person name="Nguyen H.D.T."/>
            <person name="van Gent-Pelzer M.P.E."/>
            <person name="Joly D.L."/>
            <person name="van de Geest H.C."/>
            <person name="Bonants P.J.M."/>
            <person name="Smith D.S."/>
            <person name="Levesque C.A."/>
            <person name="van der Lee T.A.J."/>
        </authorList>
    </citation>
    <scope>NUCLEOTIDE SEQUENCE [LARGE SCALE GENOMIC DNA]</scope>
    <source>
        <strain evidence="7 8">CBS 675.73</strain>
    </source>
</reference>
<organism evidence="7 8">
    <name type="scientific">Chytriomyces confervae</name>
    <dbReference type="NCBI Taxonomy" id="246404"/>
    <lineage>
        <taxon>Eukaryota</taxon>
        <taxon>Fungi</taxon>
        <taxon>Fungi incertae sedis</taxon>
        <taxon>Chytridiomycota</taxon>
        <taxon>Chytridiomycota incertae sedis</taxon>
        <taxon>Chytridiomycetes</taxon>
        <taxon>Chytridiales</taxon>
        <taxon>Chytriomycetaceae</taxon>
        <taxon>Chytriomyces</taxon>
    </lineage>
</organism>
<feature type="transmembrane region" description="Helical" evidence="6">
    <location>
        <begin position="297"/>
        <end position="318"/>
    </location>
</feature>
<dbReference type="Gene3D" id="1.20.120.1760">
    <property type="match status" value="1"/>
</dbReference>
<comment type="similarity">
    <text evidence="2 5">Belongs to the CDP-alcohol phosphatidyltransferase class-I family.</text>
</comment>
<feature type="transmembrane region" description="Helical" evidence="6">
    <location>
        <begin position="365"/>
        <end position="389"/>
    </location>
</feature>
<dbReference type="PROSITE" id="PS00379">
    <property type="entry name" value="CDP_ALCOHOL_P_TRANSF"/>
    <property type="match status" value="1"/>
</dbReference>